<dbReference type="InterPro" id="IPR036397">
    <property type="entry name" value="RNaseH_sf"/>
</dbReference>
<reference evidence="1" key="1">
    <citation type="submission" date="2025-08" db="UniProtKB">
        <authorList>
            <consortium name="RefSeq"/>
        </authorList>
    </citation>
    <scope>IDENTIFICATION</scope>
    <source>
        <tissue evidence="1">Whole insect</tissue>
    </source>
</reference>
<name>A0A6P7GNM3_DIAVI</name>
<organism evidence="1">
    <name type="scientific">Diabrotica virgifera virgifera</name>
    <name type="common">western corn rootworm</name>
    <dbReference type="NCBI Taxonomy" id="50390"/>
    <lineage>
        <taxon>Eukaryota</taxon>
        <taxon>Metazoa</taxon>
        <taxon>Ecdysozoa</taxon>
        <taxon>Arthropoda</taxon>
        <taxon>Hexapoda</taxon>
        <taxon>Insecta</taxon>
        <taxon>Pterygota</taxon>
        <taxon>Neoptera</taxon>
        <taxon>Endopterygota</taxon>
        <taxon>Coleoptera</taxon>
        <taxon>Polyphaga</taxon>
        <taxon>Cucujiformia</taxon>
        <taxon>Chrysomeloidea</taxon>
        <taxon>Chrysomelidae</taxon>
        <taxon>Galerucinae</taxon>
        <taxon>Diabroticina</taxon>
        <taxon>Diabroticites</taxon>
        <taxon>Diabrotica</taxon>
    </lineage>
</organism>
<accession>A0A6P7GNM3</accession>
<dbReference type="PANTHER" id="PTHR33939:SF1">
    <property type="entry name" value="DUF4371 DOMAIN-CONTAINING PROTEIN"/>
    <property type="match status" value="1"/>
</dbReference>
<dbReference type="Gene3D" id="3.30.420.10">
    <property type="entry name" value="Ribonuclease H-like superfamily/Ribonuclease H"/>
    <property type="match status" value="1"/>
</dbReference>
<dbReference type="InParanoid" id="A0A6P7GNM3"/>
<evidence type="ECO:0000313" key="1">
    <source>
        <dbReference type="RefSeq" id="XP_028146783.1"/>
    </source>
</evidence>
<dbReference type="PANTHER" id="PTHR33939">
    <property type="entry name" value="PROTEIN CBG22215"/>
    <property type="match status" value="1"/>
</dbReference>
<dbReference type="AlphaFoldDB" id="A0A6P7GNM3"/>
<protein>
    <submittedName>
        <fullName evidence="1">Uncharacterized protein LOC114340259</fullName>
    </submittedName>
</protein>
<proteinExistence type="predicted"/>
<dbReference type="GO" id="GO:0003676">
    <property type="term" value="F:nucleic acid binding"/>
    <property type="evidence" value="ECO:0007669"/>
    <property type="project" value="InterPro"/>
</dbReference>
<sequence>MASVMAVQKRTCDACVISERTFRRINNMSEDEINKVSKRNRRHPKTLDLHQSIKLEIKNIIYNMYKAKEHVTISAVLQKITKKKDKELCDISLTSLWRVLKHLGFRYKKTNNTQVLCELSNVVSKRWYFLRKYMNNKTSDSPRQVVFLDETWIFAKGNMSKSSWQDGTTKCYSSNRSGNGKRYIILHAGNDEGFIPDASLIFSSTKNTGDYHGNMNANIFEEWFEENLLKKLERPSIIVLDNASYHSREEERFPSSSWTKEEIQLWLTEKKMYH</sequence>
<dbReference type="RefSeq" id="XP_028146783.1">
    <property type="nucleotide sequence ID" value="XM_028290982.1"/>
</dbReference>
<gene>
    <name evidence="1" type="primary">LOC114340259</name>
</gene>